<comment type="subunit">
    <text evidence="6">Forms polymers.</text>
</comment>
<comment type="similarity">
    <text evidence="5 6">Belongs to the FtsA/MreB family.</text>
</comment>
<evidence type="ECO:0000256" key="5">
    <source>
        <dbReference type="ARBA" id="ARBA00023458"/>
    </source>
</evidence>
<dbReference type="PANTHER" id="PTHR42749">
    <property type="entry name" value="CELL SHAPE-DETERMINING PROTEIN MREB"/>
    <property type="match status" value="1"/>
</dbReference>
<dbReference type="GO" id="GO:0005524">
    <property type="term" value="F:ATP binding"/>
    <property type="evidence" value="ECO:0007669"/>
    <property type="project" value="UniProtKB-KW"/>
</dbReference>
<dbReference type="GO" id="GO:0005737">
    <property type="term" value="C:cytoplasm"/>
    <property type="evidence" value="ECO:0007669"/>
    <property type="project" value="UniProtKB-SubCell"/>
</dbReference>
<proteinExistence type="inferred from homology"/>
<name>A0A1G2DUU1_9BACT</name>
<comment type="subcellular location">
    <subcellularLocation>
        <location evidence="6">Cytoplasm</location>
    </subcellularLocation>
    <text evidence="6">Membrane-associated.</text>
</comment>
<dbReference type="GO" id="GO:0000902">
    <property type="term" value="P:cell morphogenesis"/>
    <property type="evidence" value="ECO:0007669"/>
    <property type="project" value="InterPro"/>
</dbReference>
<keyword evidence="3 6" id="KW-0067">ATP-binding</keyword>
<dbReference type="GO" id="GO:0008360">
    <property type="term" value="P:regulation of cell shape"/>
    <property type="evidence" value="ECO:0007669"/>
    <property type="project" value="UniProtKB-UniRule"/>
</dbReference>
<gene>
    <name evidence="6" type="primary">mreB</name>
    <name evidence="7" type="ORF">A2Z78_02065</name>
</gene>
<dbReference type="EMBL" id="MHLV01000026">
    <property type="protein sequence ID" value="OGZ17444.1"/>
    <property type="molecule type" value="Genomic_DNA"/>
</dbReference>
<evidence type="ECO:0000256" key="4">
    <source>
        <dbReference type="ARBA" id="ARBA00022960"/>
    </source>
</evidence>
<dbReference type="Pfam" id="PF06723">
    <property type="entry name" value="MreB_Mbl"/>
    <property type="match status" value="1"/>
</dbReference>
<dbReference type="NCBIfam" id="TIGR00904">
    <property type="entry name" value="mreB"/>
    <property type="match status" value="1"/>
</dbReference>
<dbReference type="NCBIfam" id="NF010539">
    <property type="entry name" value="PRK13927.1"/>
    <property type="match status" value="1"/>
</dbReference>
<evidence type="ECO:0000256" key="1">
    <source>
        <dbReference type="ARBA" id="ARBA00022490"/>
    </source>
</evidence>
<evidence type="ECO:0000256" key="6">
    <source>
        <dbReference type="HAMAP-Rule" id="MF_02207"/>
    </source>
</evidence>
<keyword evidence="2 6" id="KW-0547">Nucleotide-binding</keyword>
<dbReference type="PANTHER" id="PTHR42749:SF1">
    <property type="entry name" value="CELL SHAPE-DETERMINING PROTEIN MREB"/>
    <property type="match status" value="1"/>
</dbReference>
<dbReference type="HAMAP" id="MF_02207">
    <property type="entry name" value="MreB"/>
    <property type="match status" value="1"/>
</dbReference>
<feature type="binding site" evidence="6">
    <location>
        <begin position="174"/>
        <end position="176"/>
    </location>
    <ligand>
        <name>ATP</name>
        <dbReference type="ChEBI" id="CHEBI:30616"/>
    </ligand>
</feature>
<evidence type="ECO:0000313" key="7">
    <source>
        <dbReference type="EMBL" id="OGZ17444.1"/>
    </source>
</evidence>
<feature type="binding site" evidence="6">
    <location>
        <begin position="222"/>
        <end position="225"/>
    </location>
    <ligand>
        <name>ATP</name>
        <dbReference type="ChEBI" id="CHEBI:30616"/>
    </ligand>
</feature>
<reference evidence="7 8" key="1">
    <citation type="journal article" date="2016" name="Nat. Commun.">
        <title>Thousands of microbial genomes shed light on interconnected biogeochemical processes in an aquifer system.</title>
        <authorList>
            <person name="Anantharaman K."/>
            <person name="Brown C.T."/>
            <person name="Hug L.A."/>
            <person name="Sharon I."/>
            <person name="Castelle C.J."/>
            <person name="Probst A.J."/>
            <person name="Thomas B.C."/>
            <person name="Singh A."/>
            <person name="Wilkins M.J."/>
            <person name="Karaoz U."/>
            <person name="Brodie E.L."/>
            <person name="Williams K.H."/>
            <person name="Hubbard S.S."/>
            <person name="Banfield J.F."/>
        </authorList>
    </citation>
    <scope>NUCLEOTIDE SEQUENCE [LARGE SCALE GENOMIC DNA]</scope>
</reference>
<dbReference type="InterPro" id="IPR043129">
    <property type="entry name" value="ATPase_NBD"/>
</dbReference>
<dbReference type="InterPro" id="IPR004753">
    <property type="entry name" value="MreB"/>
</dbReference>
<sequence length="359" mass="38807">MSLLSNSKNKIEKLASRFSEDIAIDLGTANSLVYVRGRGIVIAEPSVVAVNQKTGQILAIGSEAKEMVGRTPAHIVATRPLVSGVVSNFEVTEQMLRYFIEKAQKKKFLFGPRPRIIIGIPCGVTEVEKKSVQDAAVNAGARKVFLIEQPMAAAIGAKLAVQEAVGNFIVDIGGGTTEVAVISLGGIVIAKSLRIAGDKLNNDIIQFSEREYKLLIGERTAEEVKTTIGSAYPSKEKKQLPLRGRNLITGLPEELTISDEAARRAMEKSIKQIINNIKTTIEETPPELLADIMKRGIYLAGGGSLLRGLDTLITKETKMPAVIVDDPLTAVVRGAGKVLENLDDLQEVLVETDYLEPPR</sequence>
<dbReference type="AlphaFoldDB" id="A0A1G2DUU1"/>
<comment type="function">
    <text evidence="6">Forms membrane-associated dynamic filaments that are essential for cell shape determination. Acts by regulating cell wall synthesis and cell elongation, and thus cell shape. A feedback loop between cell geometry and MreB localization may maintain elongated cell shape by targeting cell wall growth to regions of negative cell wall curvature.</text>
</comment>
<evidence type="ECO:0000256" key="2">
    <source>
        <dbReference type="ARBA" id="ARBA00022741"/>
    </source>
</evidence>
<keyword evidence="1 6" id="KW-0963">Cytoplasm</keyword>
<evidence type="ECO:0000313" key="8">
    <source>
        <dbReference type="Proteomes" id="UP000176752"/>
    </source>
</evidence>
<dbReference type="PRINTS" id="PR01652">
    <property type="entry name" value="SHAPEPROTEIN"/>
</dbReference>
<feature type="binding site" evidence="6">
    <location>
        <begin position="28"/>
        <end position="30"/>
    </location>
    <ligand>
        <name>ATP</name>
        <dbReference type="ChEBI" id="CHEBI:30616"/>
    </ligand>
</feature>
<organism evidence="7 8">
    <name type="scientific">Candidatus Nealsonbacteria bacterium RBG_13_36_15</name>
    <dbReference type="NCBI Taxonomy" id="1801660"/>
    <lineage>
        <taxon>Bacteria</taxon>
        <taxon>Candidatus Nealsoniibacteriota</taxon>
    </lineage>
</organism>
<protein>
    <recommendedName>
        <fullName evidence="6">Cell shape-determining protein MreB</fullName>
    </recommendedName>
</protein>
<feature type="binding site" evidence="6">
    <location>
        <begin position="302"/>
        <end position="305"/>
    </location>
    <ligand>
        <name>ATP</name>
        <dbReference type="ChEBI" id="CHEBI:30616"/>
    </ligand>
</feature>
<accession>A0A1G2DUU1</accession>
<dbReference type="Proteomes" id="UP000176752">
    <property type="component" value="Unassembled WGS sequence"/>
</dbReference>
<dbReference type="CDD" id="cd10225">
    <property type="entry name" value="ASKHA_NBD_MreB-like"/>
    <property type="match status" value="1"/>
</dbReference>
<evidence type="ECO:0000256" key="3">
    <source>
        <dbReference type="ARBA" id="ARBA00022840"/>
    </source>
</evidence>
<dbReference type="SUPFAM" id="SSF53067">
    <property type="entry name" value="Actin-like ATPase domain"/>
    <property type="match status" value="2"/>
</dbReference>
<dbReference type="InterPro" id="IPR056546">
    <property type="entry name" value="MreB_MamK-like"/>
</dbReference>
<keyword evidence="4 6" id="KW-0133">Cell shape</keyword>
<dbReference type="Gene3D" id="3.30.420.40">
    <property type="match status" value="3"/>
</dbReference>
<comment type="caution">
    <text evidence="7">The sequence shown here is derived from an EMBL/GenBank/DDBJ whole genome shotgun (WGS) entry which is preliminary data.</text>
</comment>
<dbReference type="STRING" id="1801660.A2Z78_02065"/>